<gene>
    <name evidence="1" type="ORF">ABZ568_00475</name>
</gene>
<dbReference type="EMBL" id="JBEYBN010000001">
    <property type="protein sequence ID" value="MEU2264935.1"/>
    <property type="molecule type" value="Genomic_DNA"/>
</dbReference>
<accession>A0ABV2XLS0</accession>
<evidence type="ECO:0000313" key="2">
    <source>
        <dbReference type="Proteomes" id="UP001550603"/>
    </source>
</evidence>
<protein>
    <submittedName>
        <fullName evidence="1">Uncharacterized protein</fullName>
    </submittedName>
</protein>
<name>A0ABV2XLS0_9ACTN</name>
<reference evidence="1 2" key="1">
    <citation type="submission" date="2024-06" db="EMBL/GenBank/DDBJ databases">
        <title>The Natural Products Discovery Center: Release of the First 8490 Sequenced Strains for Exploring Actinobacteria Biosynthetic Diversity.</title>
        <authorList>
            <person name="Kalkreuter E."/>
            <person name="Kautsar S.A."/>
            <person name="Yang D."/>
            <person name="Bader C.D."/>
            <person name="Teijaro C.N."/>
            <person name="Fluegel L."/>
            <person name="Davis C.M."/>
            <person name="Simpson J.R."/>
            <person name="Lauterbach L."/>
            <person name="Steele A.D."/>
            <person name="Gui C."/>
            <person name="Meng S."/>
            <person name="Li G."/>
            <person name="Viehrig K."/>
            <person name="Ye F."/>
            <person name="Su P."/>
            <person name="Kiefer A.F."/>
            <person name="Nichols A."/>
            <person name="Cepeda A.J."/>
            <person name="Yan W."/>
            <person name="Fan B."/>
            <person name="Jiang Y."/>
            <person name="Adhikari A."/>
            <person name="Zheng C.-J."/>
            <person name="Schuster L."/>
            <person name="Cowan T.M."/>
            <person name="Smanski M.J."/>
            <person name="Chevrette M.G."/>
            <person name="De Carvalho L.P.S."/>
            <person name="Shen B."/>
        </authorList>
    </citation>
    <scope>NUCLEOTIDE SEQUENCE [LARGE SCALE GENOMIC DNA]</scope>
    <source>
        <strain evidence="1 2">NPDC019583</strain>
    </source>
</reference>
<proteinExistence type="predicted"/>
<dbReference type="Proteomes" id="UP001550603">
    <property type="component" value="Unassembled WGS sequence"/>
</dbReference>
<evidence type="ECO:0000313" key="1">
    <source>
        <dbReference type="EMBL" id="MEU2264935.1"/>
    </source>
</evidence>
<sequence>MALTPVPCACGGGGGGGGTGEACCAPSITSTPLCRPDCSTIIVVVQSGCADCGAAPTAPEVLGWVDPATGVFTAGPAPADAQPCDGCGCVDTICVTRCDDTTGDGTADTTFSELWCVHPDGTTDLILTYQNDPSTPYTPVSPVDCTMACPESETVMLCDVSGPFLRRYTFLNGQASFEDVALDGQTPHVVIGTVRACSGGEDCEQPTTPAATIGLCLADGTPIAVVVTRDCEGVITQQGWLNLTTGDYAAGNPPAGTMACGDSQSIQTSGVFCDVDANGDVVGLVLVEYTYAADGSISSVRLVDATTGQTYTTQGEITACPVGVEQPEQDLVILCDVAADGTVASFVRDFRRDENGAISGHSDYTLDGAAYTPTGAVGVCEEPCRNSTTLLVCDLPTGGAPVPSVTDTDPRAYRGGSNVPLAGGGATLWSGGTLTIPADTAAQPDSTGTVRTIAARIQAPRPGCDTGTAHITVTVDVEQLGPSVGCAATGFLFLYNGTSPVTVSAPPNNTAIGWTGTLTVQAGVPAADVAAGSIAVVLGFDTYENNPGPCPGQRQTSWELSEFAATVIYDQTGCEKQILRTVTVDCEMGTVTSVEDATLDGQPYTVVGEVGQCAPASGGGACCPPPEPEPCRNTSTLLLCDLPGDGEPAPAVADTNPAPYDAGTAGADPLPGGAAALWSGGVLTIPPDTTAASDGTVQRLRSFAATVRAPRPGCDTGTATVTASIRVEREGPDPGCAGTGVFALIVGGTQVATAGVTPSNIPVGTVRVLTVSAPVPAADLASGTVALSGRLETYHLAPGSCPGTGPGGARTGGWTVDDFTVSVAYDQAGCAAQVFANVVTDCETGQVQSVTYTLPDGTPYEPQGTIGQCTPASTPGEPCAAQNVIQAQRCDDTTGDGLPDVEYVELLAVDCEGALTSLGTYTCTLDAPYTPVSPVDCHPDSEPVPQVVSGVQARRVELAPGATWTAAAYGTLRAVSATAHNGTGTVTTTDGTSTLFAGETATWSISKDVDARLLGPLAITAATGTVTVTYTTGVDL</sequence>
<dbReference type="RefSeq" id="WP_359784266.1">
    <property type="nucleotide sequence ID" value="NZ_JBEYBN010000001.1"/>
</dbReference>
<comment type="caution">
    <text evidence="1">The sequence shown here is derived from an EMBL/GenBank/DDBJ whole genome shotgun (WGS) entry which is preliminary data.</text>
</comment>
<organism evidence="1 2">
    <name type="scientific">Streptomyces olindensis</name>
    <dbReference type="NCBI Taxonomy" id="358823"/>
    <lineage>
        <taxon>Bacteria</taxon>
        <taxon>Bacillati</taxon>
        <taxon>Actinomycetota</taxon>
        <taxon>Actinomycetes</taxon>
        <taxon>Kitasatosporales</taxon>
        <taxon>Streptomycetaceae</taxon>
        <taxon>Streptomyces</taxon>
    </lineage>
</organism>
<keyword evidence="2" id="KW-1185">Reference proteome</keyword>